<feature type="compositionally biased region" description="Acidic residues" evidence="11">
    <location>
        <begin position="1966"/>
        <end position="1986"/>
    </location>
</feature>
<keyword evidence="9" id="KW-0539">Nucleus</keyword>
<dbReference type="InterPro" id="IPR001650">
    <property type="entry name" value="Helicase_C-like"/>
</dbReference>
<feature type="domain" description="Chromo" evidence="12">
    <location>
        <begin position="1096"/>
        <end position="1185"/>
    </location>
</feature>
<dbReference type="Pfam" id="PF00271">
    <property type="entry name" value="Helicase_C"/>
    <property type="match status" value="1"/>
</dbReference>
<feature type="region of interest" description="Disordered" evidence="11">
    <location>
        <begin position="1763"/>
        <end position="1790"/>
    </location>
</feature>
<dbReference type="Pfam" id="PF00385">
    <property type="entry name" value="Chromo"/>
    <property type="match status" value="1"/>
</dbReference>
<dbReference type="InterPro" id="IPR023780">
    <property type="entry name" value="Chromo_domain"/>
</dbReference>
<protein>
    <recommendedName>
        <fullName evidence="20">Chromodomain-helicase-DNA-binding protein 7</fullName>
    </recommendedName>
</protein>
<keyword evidence="6" id="KW-0378">Hydrolase</keyword>
<dbReference type="Pfam" id="PF13832">
    <property type="entry name" value="zf-HC5HC2H_2"/>
    <property type="match status" value="1"/>
</dbReference>
<evidence type="ECO:0000256" key="10">
    <source>
        <dbReference type="PROSITE-ProRule" id="PRU00146"/>
    </source>
</evidence>
<dbReference type="Proteomes" id="UP000053237">
    <property type="component" value="Unassembled WGS sequence"/>
</dbReference>
<dbReference type="InterPro" id="IPR000953">
    <property type="entry name" value="Chromo/chromo_shadow_dom"/>
</dbReference>
<feature type="compositionally biased region" description="Basic and acidic residues" evidence="11">
    <location>
        <begin position="2062"/>
        <end position="2090"/>
    </location>
</feature>
<feature type="region of interest" description="Disordered" evidence="11">
    <location>
        <begin position="209"/>
        <end position="292"/>
    </location>
</feature>
<dbReference type="CDD" id="cd18793">
    <property type="entry name" value="SF2_C_SNF"/>
    <property type="match status" value="1"/>
</dbReference>
<dbReference type="Pfam" id="PF13831">
    <property type="entry name" value="PHD_2"/>
    <property type="match status" value="1"/>
</dbReference>
<feature type="compositionally biased region" description="Polar residues" evidence="11">
    <location>
        <begin position="1"/>
        <end position="36"/>
    </location>
</feature>
<dbReference type="Gene3D" id="2.40.50.40">
    <property type="match status" value="2"/>
</dbReference>
<dbReference type="PROSITE" id="PS51192">
    <property type="entry name" value="HELICASE_ATP_BIND_1"/>
    <property type="match status" value="1"/>
</dbReference>
<dbReference type="GO" id="GO:0140658">
    <property type="term" value="F:ATP-dependent chromatin remodeler activity"/>
    <property type="evidence" value="ECO:0007669"/>
    <property type="project" value="TreeGrafter"/>
</dbReference>
<evidence type="ECO:0000313" key="19">
    <source>
        <dbReference type="Proteomes" id="UP000053237"/>
    </source>
</evidence>
<feature type="compositionally biased region" description="Basic residues" evidence="11">
    <location>
        <begin position="2020"/>
        <end position="2030"/>
    </location>
</feature>
<evidence type="ECO:0000259" key="14">
    <source>
        <dbReference type="PROSITE" id="PS50106"/>
    </source>
</evidence>
<dbReference type="InterPro" id="IPR016197">
    <property type="entry name" value="Chromo-like_dom_sf"/>
</dbReference>
<accession>A0A024GRF4</accession>
<keyword evidence="2" id="KW-0479">Metal-binding</keyword>
<feature type="region of interest" description="Disordered" evidence="11">
    <location>
        <begin position="884"/>
        <end position="1004"/>
    </location>
</feature>
<dbReference type="SUPFAM" id="SSF57903">
    <property type="entry name" value="FYVE/PHD zinc finger"/>
    <property type="match status" value="1"/>
</dbReference>
<keyword evidence="4" id="KW-0547">Nucleotide-binding</keyword>
<dbReference type="InterPro" id="IPR011011">
    <property type="entry name" value="Znf_FYVE_PHD"/>
</dbReference>
<dbReference type="SMART" id="SM00487">
    <property type="entry name" value="DEXDc"/>
    <property type="match status" value="1"/>
</dbReference>
<evidence type="ECO:0000256" key="2">
    <source>
        <dbReference type="ARBA" id="ARBA00022723"/>
    </source>
</evidence>
<dbReference type="InterPro" id="IPR014001">
    <property type="entry name" value="Helicase_ATP-bd"/>
</dbReference>
<feature type="compositionally biased region" description="Polar residues" evidence="11">
    <location>
        <begin position="92"/>
        <end position="101"/>
    </location>
</feature>
<evidence type="ECO:0000256" key="7">
    <source>
        <dbReference type="ARBA" id="ARBA00022833"/>
    </source>
</evidence>
<feature type="compositionally biased region" description="Polar residues" evidence="11">
    <location>
        <begin position="527"/>
        <end position="550"/>
    </location>
</feature>
<feature type="domain" description="Helicase ATP-binding" evidence="15">
    <location>
        <begin position="1237"/>
        <end position="1415"/>
    </location>
</feature>
<evidence type="ECO:0000256" key="9">
    <source>
        <dbReference type="ARBA" id="ARBA00023242"/>
    </source>
</evidence>
<dbReference type="InterPro" id="IPR038718">
    <property type="entry name" value="SNF2-like_sf"/>
</dbReference>
<feature type="compositionally biased region" description="Basic residues" evidence="11">
    <location>
        <begin position="1946"/>
        <end position="1961"/>
    </location>
</feature>
<evidence type="ECO:0008006" key="20">
    <source>
        <dbReference type="Google" id="ProtNLM"/>
    </source>
</evidence>
<keyword evidence="7" id="KW-0862">Zinc</keyword>
<dbReference type="CDD" id="cd17995">
    <property type="entry name" value="DEXHc_CHD6_7_8_9"/>
    <property type="match status" value="1"/>
</dbReference>
<organism evidence="18 19">
    <name type="scientific">Albugo candida</name>
    <dbReference type="NCBI Taxonomy" id="65357"/>
    <lineage>
        <taxon>Eukaryota</taxon>
        <taxon>Sar</taxon>
        <taxon>Stramenopiles</taxon>
        <taxon>Oomycota</taxon>
        <taxon>Peronosporomycetes</taxon>
        <taxon>Albuginales</taxon>
        <taxon>Albuginaceae</taxon>
        <taxon>Albugo</taxon>
    </lineage>
</organism>
<dbReference type="OrthoDB" id="5857104at2759"/>
<reference evidence="18 19" key="1">
    <citation type="submission" date="2012-05" db="EMBL/GenBank/DDBJ databases">
        <title>Recombination and specialization in a pathogen metapopulation.</title>
        <authorList>
            <person name="Gardiner A."/>
            <person name="Kemen E."/>
            <person name="Schultz-Larsen T."/>
            <person name="MacLean D."/>
            <person name="Van Oosterhout C."/>
            <person name="Jones J.D.G."/>
        </authorList>
    </citation>
    <scope>NUCLEOTIDE SEQUENCE [LARGE SCALE GENOMIC DNA]</scope>
    <source>
        <strain evidence="18 19">Ac Nc2</strain>
    </source>
</reference>
<evidence type="ECO:0000256" key="3">
    <source>
        <dbReference type="ARBA" id="ARBA00022737"/>
    </source>
</evidence>
<dbReference type="InterPro" id="IPR034732">
    <property type="entry name" value="EPHD"/>
</dbReference>
<dbReference type="SMART" id="SM00298">
    <property type="entry name" value="CHROMO"/>
    <property type="match status" value="2"/>
</dbReference>
<evidence type="ECO:0000313" key="18">
    <source>
        <dbReference type="EMBL" id="CCI49154.1"/>
    </source>
</evidence>
<evidence type="ECO:0000259" key="15">
    <source>
        <dbReference type="PROSITE" id="PS51192"/>
    </source>
</evidence>
<dbReference type="GO" id="GO:0005524">
    <property type="term" value="F:ATP binding"/>
    <property type="evidence" value="ECO:0007669"/>
    <property type="project" value="UniProtKB-KW"/>
</dbReference>
<dbReference type="PROSITE" id="PS50106">
    <property type="entry name" value="PDZ"/>
    <property type="match status" value="1"/>
</dbReference>
<dbReference type="CDD" id="cd15571">
    <property type="entry name" value="ePHD"/>
    <property type="match status" value="1"/>
</dbReference>
<dbReference type="GO" id="GO:0003682">
    <property type="term" value="F:chromatin binding"/>
    <property type="evidence" value="ECO:0007669"/>
    <property type="project" value="TreeGrafter"/>
</dbReference>
<dbReference type="Gene3D" id="3.40.50.10810">
    <property type="entry name" value="Tandem AAA-ATPase domain"/>
    <property type="match status" value="1"/>
</dbReference>
<feature type="compositionally biased region" description="Basic and acidic residues" evidence="11">
    <location>
        <begin position="308"/>
        <end position="319"/>
    </location>
</feature>
<dbReference type="SUPFAM" id="SSF54160">
    <property type="entry name" value="Chromo domain-like"/>
    <property type="match status" value="2"/>
</dbReference>
<evidence type="ECO:0000256" key="5">
    <source>
        <dbReference type="ARBA" id="ARBA00022771"/>
    </source>
</evidence>
<dbReference type="EMBL" id="CAIX01000279">
    <property type="protein sequence ID" value="CCI49154.1"/>
    <property type="molecule type" value="Genomic_DNA"/>
</dbReference>
<evidence type="ECO:0000259" key="16">
    <source>
        <dbReference type="PROSITE" id="PS51194"/>
    </source>
</evidence>
<evidence type="ECO:0000256" key="6">
    <source>
        <dbReference type="ARBA" id="ARBA00022801"/>
    </source>
</evidence>
<dbReference type="GO" id="GO:0042393">
    <property type="term" value="F:histone binding"/>
    <property type="evidence" value="ECO:0007669"/>
    <property type="project" value="TreeGrafter"/>
</dbReference>
<feature type="compositionally biased region" description="Polar residues" evidence="11">
    <location>
        <begin position="501"/>
        <end position="511"/>
    </location>
</feature>
<evidence type="ECO:0000256" key="4">
    <source>
        <dbReference type="ARBA" id="ARBA00022741"/>
    </source>
</evidence>
<dbReference type="PROSITE" id="PS50013">
    <property type="entry name" value="CHROMO_2"/>
    <property type="match status" value="1"/>
</dbReference>
<dbReference type="PROSITE" id="PS01359">
    <property type="entry name" value="ZF_PHD_1"/>
    <property type="match status" value="1"/>
</dbReference>
<feature type="compositionally biased region" description="Basic and acidic residues" evidence="11">
    <location>
        <begin position="2099"/>
        <end position="2144"/>
    </location>
</feature>
<comment type="caution">
    <text evidence="18">The sequence shown here is derived from an EMBL/GenBank/DDBJ whole genome shotgun (WGS) entry which is preliminary data.</text>
</comment>
<dbReference type="PROSITE" id="PS51194">
    <property type="entry name" value="HELICASE_CTER"/>
    <property type="match status" value="1"/>
</dbReference>
<dbReference type="GO" id="GO:0005634">
    <property type="term" value="C:nucleus"/>
    <property type="evidence" value="ECO:0007669"/>
    <property type="project" value="UniProtKB-SubCell"/>
</dbReference>
<keyword evidence="19" id="KW-1185">Reference proteome</keyword>
<comment type="subcellular location">
    <subcellularLocation>
        <location evidence="1">Nucleus</location>
    </subcellularLocation>
</comment>
<feature type="region of interest" description="Disordered" evidence="11">
    <location>
        <begin position="1932"/>
        <end position="2030"/>
    </location>
</feature>
<feature type="region of interest" description="Disordered" evidence="11">
    <location>
        <begin position="81"/>
        <end position="104"/>
    </location>
</feature>
<gene>
    <name evidence="18" type="ORF">BN9_104360</name>
</gene>
<dbReference type="GO" id="GO:0016887">
    <property type="term" value="F:ATP hydrolysis activity"/>
    <property type="evidence" value="ECO:0007669"/>
    <property type="project" value="TreeGrafter"/>
</dbReference>
<dbReference type="PROSITE" id="PS50016">
    <property type="entry name" value="ZF_PHD_2"/>
    <property type="match status" value="1"/>
</dbReference>
<dbReference type="GO" id="GO:0000785">
    <property type="term" value="C:chromatin"/>
    <property type="evidence" value="ECO:0007669"/>
    <property type="project" value="TreeGrafter"/>
</dbReference>
<evidence type="ECO:0000256" key="1">
    <source>
        <dbReference type="ARBA" id="ARBA00004123"/>
    </source>
</evidence>
<feature type="compositionally biased region" description="Polar residues" evidence="11">
    <location>
        <begin position="272"/>
        <end position="292"/>
    </location>
</feature>
<dbReference type="Gene3D" id="3.40.50.300">
    <property type="entry name" value="P-loop containing nucleotide triphosphate hydrolases"/>
    <property type="match status" value="1"/>
</dbReference>
<dbReference type="PANTHER" id="PTHR45623:SF11">
    <property type="entry name" value="KISMET, ISOFORM C"/>
    <property type="match status" value="1"/>
</dbReference>
<feature type="region of interest" description="Disordered" evidence="11">
    <location>
        <begin position="494"/>
        <end position="550"/>
    </location>
</feature>
<feature type="compositionally biased region" description="Basic and acidic residues" evidence="11">
    <location>
        <begin position="994"/>
        <end position="1004"/>
    </location>
</feature>
<feature type="region of interest" description="Disordered" evidence="11">
    <location>
        <begin position="1"/>
        <end position="38"/>
    </location>
</feature>
<dbReference type="SMART" id="SM00490">
    <property type="entry name" value="HELICc"/>
    <property type="match status" value="1"/>
</dbReference>
<dbReference type="GO" id="GO:0003677">
    <property type="term" value="F:DNA binding"/>
    <property type="evidence" value="ECO:0007669"/>
    <property type="project" value="TreeGrafter"/>
</dbReference>
<evidence type="ECO:0000259" key="13">
    <source>
        <dbReference type="PROSITE" id="PS50016"/>
    </source>
</evidence>
<feature type="region of interest" description="Disordered" evidence="11">
    <location>
        <begin position="308"/>
        <end position="331"/>
    </location>
</feature>
<feature type="domain" description="PHD-type" evidence="17">
    <location>
        <begin position="2223"/>
        <end position="2335"/>
    </location>
</feature>
<feature type="compositionally biased region" description="Low complexity" evidence="11">
    <location>
        <begin position="2000"/>
        <end position="2011"/>
    </location>
</feature>
<feature type="domain" description="Helicase C-terminal" evidence="16">
    <location>
        <begin position="1547"/>
        <end position="1698"/>
    </location>
</feature>
<dbReference type="InParanoid" id="A0A024GRF4"/>
<dbReference type="InterPro" id="IPR019787">
    <property type="entry name" value="Znf_PHD-finger"/>
</dbReference>
<name>A0A024GRF4_9STRA</name>
<evidence type="ECO:0000256" key="8">
    <source>
        <dbReference type="ARBA" id="ARBA00022840"/>
    </source>
</evidence>
<proteinExistence type="predicted"/>
<feature type="compositionally biased region" description="Polar residues" evidence="11">
    <location>
        <begin position="348"/>
        <end position="363"/>
    </location>
</feature>
<sequence length="2344" mass="264608">MVAITKSQPTQSTNDTDAEENVTSTSSRDCSSQLAQEDTDTIVEADAQTLSTSTQIDMRGNHESCESTEENTSANEIRSNHIAPSHLPTCETAPSASSTAYTLPDPTIASQLSSTELNTVPEGTNGLTNNVTRQYTLVTSEHNEANREDLSCTLQEDVMQSEIHAHEVPVLNATDHESFKVEAVKDEAVCKRKMENTYGEMEVQKAISTAENSKESEDQYLKSPNGNSTAFKNESEELTTDSHQNDTGKIDVPNCSEVEKENVKVENDKVSAQESTDPIKNEQISDQTMENHTNASILTLETISVKENESLEPESDHETPTSPLVSPPLSQDTDAVSLENFETEDLEQANNESPFSNVSEEVLTSNSGATITSCSTSESFDQARSMEKQLVQDPSTTVSYPGGRAPNLIAMSAPTPIRPLHGDPRYGSHYTARSAPQEAPLHHHKEFYHPSQPPTTYAPMNTVQFSQVPMRNMDTSRMFENQRNAPSFYNPSQDAPPLIQSHMNHQGNVSNGMYDPSRNTAEPLPSIPNQNTSQPAPNIPYSQPQESSGNQEAMVKPFVFAPHSLRPRKVNEMVYHFADHRALSTLVSISKQIVTSSQTAALAVDMLRGVLSAPAKSLTWFSPETPNEYEILLHKGSVGLCMNMNICMSRVTVTCFRRPAEGIIGPAEASGKIEIGDELVAVDGYKILKADDFTKVVGRLKSLRPVLLRFRRLNWSAHSQVSDNMMHEYGQHTSIAGLDNPELFTRGIWHMGVRYIGRNEWAAELHVDGSGVRRLGMYRSEREAALAYNQYIHRVYGSNVMNYMHPAGTVTGHADNGPPSSQGPSAVVPDPNVMQRAPRPRVRALFTLDQKDQLRAQIMLFKFTASDGTIPSGMLAKALRSNEHNHLVQDTEDQRKRKRKFAPEPILSKAAAKRGRKSGFGGRGKSRKKRLSESDDDESGREEGSSLKFAVDAIPKRRSGRNAGKAKMNYAEKEMESDIEVSGEEKKKKRMHGAGKENAEEDDRKGPLMDRIVSVRFVKDQMDSPEAVMEFLIKWKDTSYMHVDWLRVADIEAFGHHAIMRMRRHLRKHGREVEIARENPVIAGKDNTIHFSESFTEIDRILDAKEVEEAVEMSPFRLWCLMMEISKTMNDLDGTSTIDADVQPSIKMKKGVKYLVKWRDLSYVDCSWEWEDDLTDDRKIAAYHRFNHPPIVNGANPAMFSDTRPDPTTWAKYQESPVYNNQNKLRSYQLEGLNWLVFCWYNRRNCILADEMGLGKTVQATSIMEHLRQQEHIRGPFLVIAPLATLGNWKREIETWTTMNCVVYHDSEGGSEIRSFIREQEFYYKQSDMFRRRGIYKFNVLVTSYQTLMADAEFLECIHWRYLVIDEAHKLKNRETKLLQSLMHFTWDACLLMTGTPLQNGVFELWCLLNFIEPEKFPSQQQFYNDYGDLATADQVARLHEQLRPYMLRRVKEDVEKSIPPKEETIIDVELTTLQKKYYRAIFERNRTFLNQGASGSVANLVNVEMELRKCCNHPFLIRGVEEKECFRLNEIQRSKILVQASGKTVLLDKMLAKFRAEQKKILIFSQFKMMLDVIEDLCHLRGYQIERMDGSVRGNLRQAAIDRFNNPKSDTFAFLLSTRAGGVGINLIAASVVILYDSDWNPQNDLQAVARCHRIGQTKSVNIYRLVTKKTYEAQMFDIASKKLGMHHAVFETGGVRNEFDGEDENASGNMMSLMSLDREKVEMMIRYGAYAIMGEEDEQDPENRAINELDIDQLLSASRTIRYDPTGGDAGGTENGDEKNKIEGSNNGNSALSFSKATFTAETSDSTIDFNDEQFWEKVLGPKPVQVLMTRVQEGWLTTASTDDIKRFLSELRDCARAVVHERQRGGSLADADQIMSILIELKVTGPVRKGIVNVRQVAAEWLETIERPKRRRNQDVESELMYLEFIDGAKEEDGNGPDTDGHRNRRKLKLGKGSKGQKSKSEEEVDHDLEAEEDSSDGEEEEEADHKLARKRKRARPTAPDTTWTATPNASPPAVPHNHKTGLRISLRRKHGSYRVYRIHTKKKRIGKMLKELLSIERAQRSASEKEKPRKSSKNKEGIKRAFDGKKHEHRRNHPRKDEKLAGKESAHASRNEVGVKEAVDDASSPHDADEPTESADKESKTQSISDVQNRVDPQEDEEMWCRVCFSDQGFLDDPIVQCERCQVAVHKFCYGIESVPEGDIPWYCDYCADASTETKEAKTERCVLCPLTRPVSALKKTVEGGWAHVVCALWAPGSQFEDAARMRGIMNTSQAIEQMRGTECVICKRPNGCIECMRPACTTRFHPICGQENKTEFDMFMNENGLLRAYCSKHPRSKRSDGGV</sequence>
<dbReference type="Pfam" id="PF00176">
    <property type="entry name" value="SNF2-rel_dom"/>
    <property type="match status" value="1"/>
</dbReference>
<keyword evidence="3" id="KW-0677">Repeat</keyword>
<feature type="compositionally biased region" description="Basic and acidic residues" evidence="11">
    <location>
        <begin position="257"/>
        <end position="271"/>
    </location>
</feature>
<feature type="region of interest" description="Disordered" evidence="11">
    <location>
        <begin position="2062"/>
        <end position="2156"/>
    </location>
</feature>
<evidence type="ECO:0000259" key="17">
    <source>
        <dbReference type="PROSITE" id="PS51805"/>
    </source>
</evidence>
<dbReference type="InterPro" id="IPR049730">
    <property type="entry name" value="SNF2/RAD54-like_C"/>
</dbReference>
<dbReference type="SUPFAM" id="SSF52540">
    <property type="entry name" value="P-loop containing nucleoside triphosphate hydrolases"/>
    <property type="match status" value="2"/>
</dbReference>
<dbReference type="InterPro" id="IPR013083">
    <property type="entry name" value="Znf_RING/FYVE/PHD"/>
</dbReference>
<evidence type="ECO:0000259" key="12">
    <source>
        <dbReference type="PROSITE" id="PS50013"/>
    </source>
</evidence>
<feature type="compositionally biased region" description="Low complexity" evidence="11">
    <location>
        <begin position="320"/>
        <end position="330"/>
    </location>
</feature>
<dbReference type="InterPro" id="IPR001965">
    <property type="entry name" value="Znf_PHD"/>
</dbReference>
<dbReference type="InterPro" id="IPR019786">
    <property type="entry name" value="Zinc_finger_PHD-type_CS"/>
</dbReference>
<feature type="region of interest" description="Disordered" evidence="11">
    <location>
        <begin position="810"/>
        <end position="838"/>
    </location>
</feature>
<dbReference type="PROSITE" id="PS51805">
    <property type="entry name" value="EPHD"/>
    <property type="match status" value="1"/>
</dbReference>
<feature type="domain" description="PDZ" evidence="14">
    <location>
        <begin position="630"/>
        <end position="702"/>
    </location>
</feature>
<dbReference type="InterPro" id="IPR027417">
    <property type="entry name" value="P-loop_NTPase"/>
</dbReference>
<dbReference type="GO" id="GO:0008270">
    <property type="term" value="F:zinc ion binding"/>
    <property type="evidence" value="ECO:0007669"/>
    <property type="project" value="UniProtKB-KW"/>
</dbReference>
<dbReference type="InterPro" id="IPR001478">
    <property type="entry name" value="PDZ"/>
</dbReference>
<dbReference type="STRING" id="65357.A0A024GRF4"/>
<dbReference type="CDD" id="cd15492">
    <property type="entry name" value="PHD_BRPF_JADE_like"/>
    <property type="match status" value="1"/>
</dbReference>
<feature type="region of interest" description="Disordered" evidence="11">
    <location>
        <begin position="344"/>
        <end position="363"/>
    </location>
</feature>
<dbReference type="Gene3D" id="3.30.40.10">
    <property type="entry name" value="Zinc/RING finger domain, C3HC4 (zinc finger)"/>
    <property type="match status" value="2"/>
</dbReference>
<feature type="compositionally biased region" description="Basic and acidic residues" evidence="11">
    <location>
        <begin position="884"/>
        <end position="895"/>
    </location>
</feature>
<dbReference type="PANTHER" id="PTHR45623">
    <property type="entry name" value="CHROMODOMAIN-HELICASE-DNA-BINDING PROTEIN 3-RELATED-RELATED"/>
    <property type="match status" value="1"/>
</dbReference>
<feature type="domain" description="PHD-type" evidence="13">
    <location>
        <begin position="2162"/>
        <end position="2214"/>
    </location>
</feature>
<feature type="compositionally biased region" description="Polar residues" evidence="11">
    <location>
        <begin position="222"/>
        <end position="232"/>
    </location>
</feature>
<keyword evidence="8" id="KW-0067">ATP-binding</keyword>
<dbReference type="SMART" id="SM00249">
    <property type="entry name" value="PHD"/>
    <property type="match status" value="2"/>
</dbReference>
<evidence type="ECO:0000256" key="11">
    <source>
        <dbReference type="SAM" id="MobiDB-lite"/>
    </source>
</evidence>
<keyword evidence="5 10" id="KW-0863">Zinc-finger</keyword>
<dbReference type="InterPro" id="IPR000330">
    <property type="entry name" value="SNF2_N"/>
</dbReference>